<dbReference type="Proteomes" id="UP000241421">
    <property type="component" value="Unassembled WGS sequence"/>
</dbReference>
<dbReference type="EMBL" id="PXWF02000282">
    <property type="protein sequence ID" value="PWF43379.1"/>
    <property type="molecule type" value="Genomic_DNA"/>
</dbReference>
<name>A0A2U2HFS4_9BURK</name>
<evidence type="ECO:0008006" key="3">
    <source>
        <dbReference type="Google" id="ProtNLM"/>
    </source>
</evidence>
<organism evidence="1 2">
    <name type="scientific">Massilia glaciei</name>
    <dbReference type="NCBI Taxonomy" id="1524097"/>
    <lineage>
        <taxon>Bacteria</taxon>
        <taxon>Pseudomonadati</taxon>
        <taxon>Pseudomonadota</taxon>
        <taxon>Betaproteobacteria</taxon>
        <taxon>Burkholderiales</taxon>
        <taxon>Oxalobacteraceae</taxon>
        <taxon>Telluria group</taxon>
        <taxon>Massilia</taxon>
    </lineage>
</organism>
<reference evidence="1 2" key="1">
    <citation type="submission" date="2018-04" db="EMBL/GenBank/DDBJ databases">
        <title>Massilia violaceinigra sp. nov., a novel purple-pigmented bacterium isolated from Tianshan glacier, Xinjiang, China.</title>
        <authorList>
            <person name="Wang H."/>
        </authorList>
    </citation>
    <scope>NUCLEOTIDE SEQUENCE [LARGE SCALE GENOMIC DNA]</scope>
    <source>
        <strain evidence="1 2">B448-2</strain>
    </source>
</reference>
<evidence type="ECO:0000313" key="1">
    <source>
        <dbReference type="EMBL" id="PWF43379.1"/>
    </source>
</evidence>
<sequence>MAIVFACLVAAYIAVLSWPQPLFAHHVRHQNYEVWSDQPIPPQIAQVLDDATRRLRGSAFHAPETPIRLFICNANWRLWIYGQHFSARLGGAADTWNTRNIYIRAADIAGNRIHSPGPGPIADAAQRTLSYYIAHEATHIDVGRQYGRLVTLRYPQWLLEGYADYIGKGGDFDFDENLRLFKAGSEKMAVSKSGLYRGFHLEVAYLLEKEGMAVDALFANPPDQSAVQAKLMAAPLR</sequence>
<keyword evidence="2" id="KW-1185">Reference proteome</keyword>
<gene>
    <name evidence="1" type="ORF">C7C56_021350</name>
</gene>
<comment type="caution">
    <text evidence="1">The sequence shown here is derived from an EMBL/GenBank/DDBJ whole genome shotgun (WGS) entry which is preliminary data.</text>
</comment>
<evidence type="ECO:0000313" key="2">
    <source>
        <dbReference type="Proteomes" id="UP000241421"/>
    </source>
</evidence>
<accession>A0A2U2HFS4</accession>
<dbReference type="AlphaFoldDB" id="A0A2U2HFS4"/>
<protein>
    <recommendedName>
        <fullName evidence="3">Peptidase MA-like domain-containing protein</fullName>
    </recommendedName>
</protein>
<proteinExistence type="predicted"/>